<gene>
    <name evidence="2" type="ORF">GPUH_LOCUS9933</name>
</gene>
<dbReference type="WBParaSite" id="GPUH_0000994301-mRNA-1">
    <property type="protein sequence ID" value="GPUH_0000994301-mRNA-1"/>
    <property type="gene ID" value="GPUH_0000994301"/>
</dbReference>
<dbReference type="Proteomes" id="UP000271098">
    <property type="component" value="Unassembled WGS sequence"/>
</dbReference>
<dbReference type="AlphaFoldDB" id="A0A183DMJ1"/>
<feature type="region of interest" description="Disordered" evidence="1">
    <location>
        <begin position="23"/>
        <end position="50"/>
    </location>
</feature>
<evidence type="ECO:0000313" key="3">
    <source>
        <dbReference type="Proteomes" id="UP000271098"/>
    </source>
</evidence>
<accession>A0A183DMJ1</accession>
<name>A0A183DMJ1_9BILA</name>
<organism evidence="4">
    <name type="scientific">Gongylonema pulchrum</name>
    <dbReference type="NCBI Taxonomy" id="637853"/>
    <lineage>
        <taxon>Eukaryota</taxon>
        <taxon>Metazoa</taxon>
        <taxon>Ecdysozoa</taxon>
        <taxon>Nematoda</taxon>
        <taxon>Chromadorea</taxon>
        <taxon>Rhabditida</taxon>
        <taxon>Spirurina</taxon>
        <taxon>Spiruromorpha</taxon>
        <taxon>Spiruroidea</taxon>
        <taxon>Gongylonematidae</taxon>
        <taxon>Gongylonema</taxon>
    </lineage>
</organism>
<protein>
    <submittedName>
        <fullName evidence="2 4">Uncharacterized protein</fullName>
    </submittedName>
</protein>
<reference evidence="4" key="1">
    <citation type="submission" date="2016-06" db="UniProtKB">
        <authorList>
            <consortium name="WormBaseParasite"/>
        </authorList>
    </citation>
    <scope>IDENTIFICATION</scope>
</reference>
<evidence type="ECO:0000256" key="1">
    <source>
        <dbReference type="SAM" id="MobiDB-lite"/>
    </source>
</evidence>
<feature type="compositionally biased region" description="Basic and acidic residues" evidence="1">
    <location>
        <begin position="26"/>
        <end position="50"/>
    </location>
</feature>
<sequence length="99" mass="11594">MKTAIQEFRRMGERMIVMTEKLMPTPKEDEKAVEKDEKDVKKEKEEKKSSKKVSEILSEIVFERTICRKVPCLSRETYCLYHGVCGLPKHFQHCVTATD</sequence>
<evidence type="ECO:0000313" key="2">
    <source>
        <dbReference type="EMBL" id="VDK79589.1"/>
    </source>
</evidence>
<evidence type="ECO:0000313" key="4">
    <source>
        <dbReference type="WBParaSite" id="GPUH_0000994301-mRNA-1"/>
    </source>
</evidence>
<keyword evidence="3" id="KW-1185">Reference proteome</keyword>
<dbReference type="EMBL" id="UYRT01034978">
    <property type="protein sequence ID" value="VDK79589.1"/>
    <property type="molecule type" value="Genomic_DNA"/>
</dbReference>
<reference evidence="2 3" key="2">
    <citation type="submission" date="2018-11" db="EMBL/GenBank/DDBJ databases">
        <authorList>
            <consortium name="Pathogen Informatics"/>
        </authorList>
    </citation>
    <scope>NUCLEOTIDE SEQUENCE [LARGE SCALE GENOMIC DNA]</scope>
</reference>
<proteinExistence type="predicted"/>